<feature type="region of interest" description="Disordered" evidence="1">
    <location>
        <begin position="92"/>
        <end position="187"/>
    </location>
</feature>
<dbReference type="EMBL" id="CAJPWZ010000466">
    <property type="protein sequence ID" value="CAG2193796.1"/>
    <property type="molecule type" value="Genomic_DNA"/>
</dbReference>
<evidence type="ECO:0000256" key="1">
    <source>
        <dbReference type="SAM" id="MobiDB-lite"/>
    </source>
</evidence>
<evidence type="ECO:0000313" key="2">
    <source>
        <dbReference type="EMBL" id="CAG2193796.1"/>
    </source>
</evidence>
<protein>
    <submittedName>
        <fullName evidence="2">Uncharacterized protein</fullName>
    </submittedName>
</protein>
<proteinExistence type="predicted"/>
<gene>
    <name evidence="2" type="ORF">MEDL_8891</name>
</gene>
<comment type="caution">
    <text evidence="2">The sequence shown here is derived from an EMBL/GenBank/DDBJ whole genome shotgun (WGS) entry which is preliminary data.</text>
</comment>
<feature type="compositionally biased region" description="Basic and acidic residues" evidence="1">
    <location>
        <begin position="92"/>
        <end position="107"/>
    </location>
</feature>
<dbReference type="AlphaFoldDB" id="A0A8S3QAU9"/>
<feature type="compositionally biased region" description="Polar residues" evidence="1">
    <location>
        <begin position="1"/>
        <end position="18"/>
    </location>
</feature>
<feature type="region of interest" description="Disordered" evidence="1">
    <location>
        <begin position="1"/>
        <end position="25"/>
    </location>
</feature>
<keyword evidence="3" id="KW-1185">Reference proteome</keyword>
<reference evidence="2" key="1">
    <citation type="submission" date="2021-03" db="EMBL/GenBank/DDBJ databases">
        <authorList>
            <person name="Bekaert M."/>
        </authorList>
    </citation>
    <scope>NUCLEOTIDE SEQUENCE</scope>
</reference>
<accession>A0A8S3QAU9</accession>
<name>A0A8S3QAU9_MYTED</name>
<organism evidence="2 3">
    <name type="scientific">Mytilus edulis</name>
    <name type="common">Blue mussel</name>
    <dbReference type="NCBI Taxonomy" id="6550"/>
    <lineage>
        <taxon>Eukaryota</taxon>
        <taxon>Metazoa</taxon>
        <taxon>Spiralia</taxon>
        <taxon>Lophotrochozoa</taxon>
        <taxon>Mollusca</taxon>
        <taxon>Bivalvia</taxon>
        <taxon>Autobranchia</taxon>
        <taxon>Pteriomorphia</taxon>
        <taxon>Mytilida</taxon>
        <taxon>Mytiloidea</taxon>
        <taxon>Mytilidae</taxon>
        <taxon>Mytilinae</taxon>
        <taxon>Mytilus</taxon>
    </lineage>
</organism>
<sequence>MNKYSNTNRSVSSPFTMTTKDKAQSKDLHHENFSCQTVKTNKQVLITVLCDKLKHNTIKCKNATDDADLLIVQTALSLEVIVNGEDKDLLEPEKVEKQRVPRRERNKSSNVQETKSAKSNDESMSNSGDDTGEDSDQREVQSAEHQNISDGNKRTVHVSMSNSGDETGEESDQREVQSAEHQNISDGNKRTVSVRIFESPNRKMYLSIRKAILLQRVNCYNSKLQFQQKRTYEYYELMKICPCYKKDRVGSSRTSDEGIVIGVIGSHSHDSKRVSKVSKQKSKQSIDILYERMFDAEENTGNKRFDSEDKSDAIHQKLDVKNGAAQKILVSVITDMARHYKKYAKRNKHKRRLKNKAAMQQSKLEFMLSQARKQVVNLSHRKLTDDEYLVLSRGLKFIPSPSVKRAKPDL</sequence>
<dbReference type="Proteomes" id="UP000683360">
    <property type="component" value="Unassembled WGS sequence"/>
</dbReference>
<evidence type="ECO:0000313" key="3">
    <source>
        <dbReference type="Proteomes" id="UP000683360"/>
    </source>
</evidence>